<dbReference type="Proteomes" id="UP000591131">
    <property type="component" value="Unassembled WGS sequence"/>
</dbReference>
<feature type="region of interest" description="Disordered" evidence="1">
    <location>
        <begin position="140"/>
        <end position="184"/>
    </location>
</feature>
<dbReference type="EMBL" id="JAAPAO010000181">
    <property type="protein sequence ID" value="KAF4668909.1"/>
    <property type="molecule type" value="Genomic_DNA"/>
</dbReference>
<accession>A0A7J6MBI7</accession>
<protein>
    <submittedName>
        <fullName evidence="2">Uncharacterized protein</fullName>
    </submittedName>
</protein>
<evidence type="ECO:0000256" key="1">
    <source>
        <dbReference type="SAM" id="MobiDB-lite"/>
    </source>
</evidence>
<name>A0A7J6MBI7_PERCH</name>
<keyword evidence="3" id="KW-1185">Reference proteome</keyword>
<proteinExistence type="predicted"/>
<organism evidence="2 3">
    <name type="scientific">Perkinsus chesapeaki</name>
    <name type="common">Clam parasite</name>
    <name type="synonym">Perkinsus andrewsi</name>
    <dbReference type="NCBI Taxonomy" id="330153"/>
    <lineage>
        <taxon>Eukaryota</taxon>
        <taxon>Sar</taxon>
        <taxon>Alveolata</taxon>
        <taxon>Perkinsozoa</taxon>
        <taxon>Perkinsea</taxon>
        <taxon>Perkinsida</taxon>
        <taxon>Perkinsidae</taxon>
        <taxon>Perkinsus</taxon>
    </lineage>
</organism>
<sequence>MVTELVNFVAHSPSKPHTDNCAKGGSCPQYKKGNSVGRSCRRRIVSIRLEYMHRYSHRACGVRWFIASALSGQAASPPGLRLGLCGIPLSAVIRDKEGNFLPGHERFSDEEQKLTWLCPLAGNISPTRVDELRALKKKRSEAKMARRREAKRIRYQEKKRPPEEARDAEAAFIAKKARSDTASP</sequence>
<feature type="compositionally biased region" description="Basic residues" evidence="1">
    <location>
        <begin position="140"/>
        <end position="151"/>
    </location>
</feature>
<comment type="caution">
    <text evidence="2">The sequence shown here is derived from an EMBL/GenBank/DDBJ whole genome shotgun (WGS) entry which is preliminary data.</text>
</comment>
<dbReference type="AlphaFoldDB" id="A0A7J6MBI7"/>
<reference evidence="2 3" key="1">
    <citation type="submission" date="2020-04" db="EMBL/GenBank/DDBJ databases">
        <title>Perkinsus chesapeaki whole genome sequence.</title>
        <authorList>
            <person name="Bogema D.R."/>
        </authorList>
    </citation>
    <scope>NUCLEOTIDE SEQUENCE [LARGE SCALE GENOMIC DNA]</scope>
    <source>
        <strain evidence="2">ATCC PRA-425</strain>
    </source>
</reference>
<gene>
    <name evidence="2" type="ORF">FOL47_002816</name>
</gene>
<evidence type="ECO:0000313" key="3">
    <source>
        <dbReference type="Proteomes" id="UP000591131"/>
    </source>
</evidence>
<feature type="compositionally biased region" description="Basic and acidic residues" evidence="1">
    <location>
        <begin position="152"/>
        <end position="169"/>
    </location>
</feature>
<evidence type="ECO:0000313" key="2">
    <source>
        <dbReference type="EMBL" id="KAF4668909.1"/>
    </source>
</evidence>